<comment type="caution">
    <text evidence="1">The sequence shown here is derived from an EMBL/GenBank/DDBJ whole genome shotgun (WGS) entry which is preliminary data.</text>
</comment>
<proteinExistence type="predicted"/>
<dbReference type="GO" id="GO:0003676">
    <property type="term" value="F:nucleic acid binding"/>
    <property type="evidence" value="ECO:0007669"/>
    <property type="project" value="InterPro"/>
</dbReference>
<gene>
    <name evidence="1" type="ORF">LIER_21022</name>
</gene>
<dbReference type="Gene3D" id="3.30.420.10">
    <property type="entry name" value="Ribonuclease H-like superfamily/Ribonuclease H"/>
    <property type="match status" value="1"/>
</dbReference>
<keyword evidence="2" id="KW-1185">Reference proteome</keyword>
<organism evidence="1 2">
    <name type="scientific">Lithospermum erythrorhizon</name>
    <name type="common">Purple gromwell</name>
    <name type="synonym">Lithospermum officinale var. erythrorhizon</name>
    <dbReference type="NCBI Taxonomy" id="34254"/>
    <lineage>
        <taxon>Eukaryota</taxon>
        <taxon>Viridiplantae</taxon>
        <taxon>Streptophyta</taxon>
        <taxon>Embryophyta</taxon>
        <taxon>Tracheophyta</taxon>
        <taxon>Spermatophyta</taxon>
        <taxon>Magnoliopsida</taxon>
        <taxon>eudicotyledons</taxon>
        <taxon>Gunneridae</taxon>
        <taxon>Pentapetalae</taxon>
        <taxon>asterids</taxon>
        <taxon>lamiids</taxon>
        <taxon>Boraginales</taxon>
        <taxon>Boraginaceae</taxon>
        <taxon>Boraginoideae</taxon>
        <taxon>Lithospermeae</taxon>
        <taxon>Lithospermum</taxon>
    </lineage>
</organism>
<name>A0AAV3QNS5_LITER</name>
<evidence type="ECO:0000313" key="2">
    <source>
        <dbReference type="Proteomes" id="UP001454036"/>
    </source>
</evidence>
<reference evidence="1 2" key="1">
    <citation type="submission" date="2024-01" db="EMBL/GenBank/DDBJ databases">
        <title>The complete chloroplast genome sequence of Lithospermum erythrorhizon: insights into the phylogenetic relationship among Boraginaceae species and the maternal lineages of purple gromwells.</title>
        <authorList>
            <person name="Okada T."/>
            <person name="Watanabe K."/>
        </authorList>
    </citation>
    <scope>NUCLEOTIDE SEQUENCE [LARGE SCALE GENOMIC DNA]</scope>
</reference>
<dbReference type="Proteomes" id="UP001454036">
    <property type="component" value="Unassembled WGS sequence"/>
</dbReference>
<evidence type="ECO:0000313" key="1">
    <source>
        <dbReference type="EMBL" id="GAA0165689.1"/>
    </source>
</evidence>
<dbReference type="PANTHER" id="PTHR48475:SF2">
    <property type="entry name" value="RIBONUCLEASE H"/>
    <property type="match status" value="1"/>
</dbReference>
<protein>
    <submittedName>
        <fullName evidence="1">Uncharacterized protein</fullName>
    </submittedName>
</protein>
<dbReference type="InterPro" id="IPR036397">
    <property type="entry name" value="RNaseH_sf"/>
</dbReference>
<dbReference type="PANTHER" id="PTHR48475">
    <property type="entry name" value="RIBONUCLEASE H"/>
    <property type="match status" value="1"/>
</dbReference>
<accession>A0AAV3QNS5</accession>
<sequence length="151" mass="17255">MNRILFKGIKKNPIQIRSNKGECVDELPVVLWSLRTTPSQATGETLFSLVYGLETVLPAEAGLPTYRQTGFTEEENGQRMREQLNFVDELRDQALYKMQKYKHLMVAPTIGGSRTNNLSRILGPDSYEHETMNGDAMPRTWHASNLTKYYV</sequence>
<dbReference type="AlphaFoldDB" id="A0AAV3QNS5"/>
<dbReference type="EMBL" id="BAABME010005457">
    <property type="protein sequence ID" value="GAA0165689.1"/>
    <property type="molecule type" value="Genomic_DNA"/>
</dbReference>